<dbReference type="Proteomes" id="UP000319130">
    <property type="component" value="Unassembled WGS sequence"/>
</dbReference>
<evidence type="ECO:0000313" key="5">
    <source>
        <dbReference type="Proteomes" id="UP000319130"/>
    </source>
</evidence>
<comment type="caution">
    <text evidence="4">The sequence shown here is derived from an EMBL/GenBank/DDBJ whole genome shotgun (WGS) entry which is preliminary data.</text>
</comment>
<protein>
    <submittedName>
        <fullName evidence="4">Sugar ABC transporter substrate-binding protein</fullName>
    </submittedName>
</protein>
<reference evidence="4 5" key="1">
    <citation type="submission" date="2019-03" db="EMBL/GenBank/DDBJ databases">
        <title>Metabolic potential of uncultured bacteria and archaea associated with petroleum seepage in deep-sea sediments.</title>
        <authorList>
            <person name="Dong X."/>
            <person name="Hubert C."/>
        </authorList>
    </citation>
    <scope>NUCLEOTIDE SEQUENCE [LARGE SCALE GENOMIC DNA]</scope>
    <source>
        <strain evidence="4">E29_bin52</strain>
    </source>
</reference>
<dbReference type="PANTHER" id="PTHR43649">
    <property type="entry name" value="ARABINOSE-BINDING PROTEIN-RELATED"/>
    <property type="match status" value="1"/>
</dbReference>
<feature type="non-terminal residue" evidence="4">
    <location>
        <position position="1"/>
    </location>
</feature>
<gene>
    <name evidence="4" type="ORF">E3J48_03165</name>
</gene>
<comment type="similarity">
    <text evidence="1">Belongs to the bacterial solute-binding protein 1 family.</text>
</comment>
<keyword evidence="2" id="KW-0813">Transport</keyword>
<keyword evidence="3" id="KW-0732">Signal</keyword>
<dbReference type="CDD" id="cd13585">
    <property type="entry name" value="PBP2_TMBP_like"/>
    <property type="match status" value="1"/>
</dbReference>
<accession>A0A523W7P0</accession>
<organism evidence="4 5">
    <name type="scientific">Aerophobetes bacterium</name>
    <dbReference type="NCBI Taxonomy" id="2030807"/>
    <lineage>
        <taxon>Bacteria</taxon>
        <taxon>Candidatus Aerophobota</taxon>
    </lineage>
</organism>
<dbReference type="PANTHER" id="PTHR43649:SF34">
    <property type="entry name" value="ABC TRANSPORTER PERIPLASMIC-BINDING PROTEIN YCJN-RELATED"/>
    <property type="match status" value="1"/>
</dbReference>
<evidence type="ECO:0000313" key="4">
    <source>
        <dbReference type="EMBL" id="TET63033.1"/>
    </source>
</evidence>
<sequence>ADAYVKLNPDVDVVIESYPWEEWATKIALDVAGGGGAYDIIWIDYKFIGGYADAGYLLPLDAYLLQDSEFWQDIQSDIYDVVLGMYKYKDQWWAIPHDGNSQVFYYRQDVLDDAGVKVPTSWEEVFAVAPKIHNPPSFYAAGANLKRFWAADVWYAPFMSAGGYFWDENYVPAIDTPAGVEAAELLLKLTKFCPPDAIGWAEADLYEAMGTAGVVGMAPNQWAGNVLTNPEAAKLANKIGVALPPSFKGKRVLPMGCYGLGINTKSYYKDQAWDFIKFYTGRENQQLLVAHTGQPARISALTDPVNVAKSRYFSVLAKSLEYAIPRPVIAEFSLVENIVGVELNKMMLGEKTPAEAVRDANTEVYKVMRGRIEQSQK</sequence>
<dbReference type="InterPro" id="IPR006059">
    <property type="entry name" value="SBP"/>
</dbReference>
<evidence type="ECO:0000256" key="1">
    <source>
        <dbReference type="ARBA" id="ARBA00008520"/>
    </source>
</evidence>
<dbReference type="EMBL" id="SOIZ01000133">
    <property type="protein sequence ID" value="TET63033.1"/>
    <property type="molecule type" value="Genomic_DNA"/>
</dbReference>
<dbReference type="AlphaFoldDB" id="A0A523W7P0"/>
<name>A0A523W7P0_UNCAE</name>
<evidence type="ECO:0000256" key="2">
    <source>
        <dbReference type="ARBA" id="ARBA00022448"/>
    </source>
</evidence>
<dbReference type="Pfam" id="PF01547">
    <property type="entry name" value="SBP_bac_1"/>
    <property type="match status" value="1"/>
</dbReference>
<dbReference type="Gene3D" id="3.40.190.10">
    <property type="entry name" value="Periplasmic binding protein-like II"/>
    <property type="match status" value="2"/>
</dbReference>
<dbReference type="SUPFAM" id="SSF53850">
    <property type="entry name" value="Periplasmic binding protein-like II"/>
    <property type="match status" value="1"/>
</dbReference>
<evidence type="ECO:0000256" key="3">
    <source>
        <dbReference type="ARBA" id="ARBA00022729"/>
    </source>
</evidence>
<proteinExistence type="inferred from homology"/>
<dbReference type="InterPro" id="IPR050490">
    <property type="entry name" value="Bact_solute-bd_prot1"/>
</dbReference>